<comment type="caution">
    <text evidence="7">The sequence shown here is derived from an EMBL/GenBank/DDBJ whole genome shotgun (WGS) entry which is preliminary data.</text>
</comment>
<sequence length="43" mass="4909">TGADICGFQYDTTQDLCARWQAVGAFYPFTRNHNDKLRKVSIT</sequence>
<dbReference type="SUPFAM" id="SSF51445">
    <property type="entry name" value="(Trans)glycosidases"/>
    <property type="match status" value="1"/>
</dbReference>
<evidence type="ECO:0000256" key="5">
    <source>
        <dbReference type="RuleBase" id="RU361185"/>
    </source>
</evidence>
<protein>
    <submittedName>
        <fullName evidence="7">Lysosomal alpha-glucosidase-like</fullName>
    </submittedName>
</protein>
<evidence type="ECO:0000259" key="6">
    <source>
        <dbReference type="Pfam" id="PF01055"/>
    </source>
</evidence>
<evidence type="ECO:0000313" key="8">
    <source>
        <dbReference type="Proteomes" id="UP000192247"/>
    </source>
</evidence>
<evidence type="ECO:0000256" key="3">
    <source>
        <dbReference type="ARBA" id="ARBA00022801"/>
    </source>
</evidence>
<dbReference type="EMBL" id="MNPL01015681">
    <property type="protein sequence ID" value="OQR70955.1"/>
    <property type="molecule type" value="Genomic_DNA"/>
</dbReference>
<dbReference type="Gene3D" id="3.20.20.80">
    <property type="entry name" value="Glycosidases"/>
    <property type="match status" value="1"/>
</dbReference>
<evidence type="ECO:0000256" key="4">
    <source>
        <dbReference type="ARBA" id="ARBA00023295"/>
    </source>
</evidence>
<dbReference type="Pfam" id="PF01055">
    <property type="entry name" value="Glyco_hydro_31_2nd"/>
    <property type="match status" value="1"/>
</dbReference>
<name>A0A1V9XBM7_9ACAR</name>
<dbReference type="InterPro" id="IPR030459">
    <property type="entry name" value="Glyco_hydro_31_CS"/>
</dbReference>
<evidence type="ECO:0000313" key="7">
    <source>
        <dbReference type="EMBL" id="OQR70955.1"/>
    </source>
</evidence>
<accession>A0A1V9XBM7</accession>
<dbReference type="PANTHER" id="PTHR22762:SF133">
    <property type="entry name" value="P-TYPE DOMAIN-CONTAINING PROTEIN"/>
    <property type="match status" value="1"/>
</dbReference>
<proteinExistence type="inferred from homology"/>
<evidence type="ECO:0000256" key="1">
    <source>
        <dbReference type="ARBA" id="ARBA00007806"/>
    </source>
</evidence>
<dbReference type="STRING" id="418985.A0A1V9XBM7"/>
<keyword evidence="8" id="KW-1185">Reference proteome</keyword>
<comment type="similarity">
    <text evidence="1 5">Belongs to the glycosyl hydrolase 31 family.</text>
</comment>
<dbReference type="OrthoDB" id="1334205at2759"/>
<reference evidence="7 8" key="1">
    <citation type="journal article" date="2017" name="Gigascience">
        <title>Draft genome of the honey bee ectoparasitic mite, Tropilaelaps mercedesae, is shaped by the parasitic life history.</title>
        <authorList>
            <person name="Dong X."/>
            <person name="Armstrong S.D."/>
            <person name="Xia D."/>
            <person name="Makepeace B.L."/>
            <person name="Darby A.C."/>
            <person name="Kadowaki T."/>
        </authorList>
    </citation>
    <scope>NUCLEOTIDE SEQUENCE [LARGE SCALE GENOMIC DNA]</scope>
    <source>
        <strain evidence="7">Wuxi-XJTLU</strain>
    </source>
</reference>
<evidence type="ECO:0000256" key="2">
    <source>
        <dbReference type="ARBA" id="ARBA00022729"/>
    </source>
</evidence>
<dbReference type="InParanoid" id="A0A1V9XBM7"/>
<dbReference type="AlphaFoldDB" id="A0A1V9XBM7"/>
<dbReference type="Proteomes" id="UP000192247">
    <property type="component" value="Unassembled WGS sequence"/>
</dbReference>
<keyword evidence="3 5" id="KW-0378">Hydrolase</keyword>
<dbReference type="PANTHER" id="PTHR22762">
    <property type="entry name" value="ALPHA-GLUCOSIDASE"/>
    <property type="match status" value="1"/>
</dbReference>
<dbReference type="GO" id="GO:0005975">
    <property type="term" value="P:carbohydrate metabolic process"/>
    <property type="evidence" value="ECO:0007669"/>
    <property type="project" value="InterPro"/>
</dbReference>
<dbReference type="GO" id="GO:0004553">
    <property type="term" value="F:hydrolase activity, hydrolyzing O-glycosyl compounds"/>
    <property type="evidence" value="ECO:0007669"/>
    <property type="project" value="InterPro"/>
</dbReference>
<dbReference type="InterPro" id="IPR017853">
    <property type="entry name" value="GH"/>
</dbReference>
<feature type="non-terminal residue" evidence="7">
    <location>
        <position position="1"/>
    </location>
</feature>
<organism evidence="7 8">
    <name type="scientific">Tropilaelaps mercedesae</name>
    <dbReference type="NCBI Taxonomy" id="418985"/>
    <lineage>
        <taxon>Eukaryota</taxon>
        <taxon>Metazoa</taxon>
        <taxon>Ecdysozoa</taxon>
        <taxon>Arthropoda</taxon>
        <taxon>Chelicerata</taxon>
        <taxon>Arachnida</taxon>
        <taxon>Acari</taxon>
        <taxon>Parasitiformes</taxon>
        <taxon>Mesostigmata</taxon>
        <taxon>Gamasina</taxon>
        <taxon>Dermanyssoidea</taxon>
        <taxon>Laelapidae</taxon>
        <taxon>Tropilaelaps</taxon>
    </lineage>
</organism>
<dbReference type="PROSITE" id="PS00707">
    <property type="entry name" value="GLYCOSYL_HYDROL_F31_2"/>
    <property type="match status" value="1"/>
</dbReference>
<gene>
    <name evidence="7" type="ORF">BIW11_11288</name>
</gene>
<feature type="domain" description="Glycoside hydrolase family 31 TIM barrel" evidence="6">
    <location>
        <begin position="2"/>
        <end position="36"/>
    </location>
</feature>
<keyword evidence="4 5" id="KW-0326">Glycosidase</keyword>
<dbReference type="InterPro" id="IPR000322">
    <property type="entry name" value="Glyco_hydro_31_TIM"/>
</dbReference>
<keyword evidence="2" id="KW-0732">Signal</keyword>